<sequence length="68" mass="7740">MSATKKQKVLTQLELMINPTNPDFAPPAESGEPKERHERFQEFHRQVAEAADDDPIIDRVAREIGLPE</sequence>
<evidence type="ECO:0000256" key="1">
    <source>
        <dbReference type="SAM" id="MobiDB-lite"/>
    </source>
</evidence>
<name>A0A1H4LF31_9NOCA</name>
<gene>
    <name evidence="2" type="ORF">SAMN04490239_1245</name>
</gene>
<evidence type="ECO:0000313" key="3">
    <source>
        <dbReference type="Proteomes" id="UP000183561"/>
    </source>
</evidence>
<reference evidence="3" key="1">
    <citation type="submission" date="2016-10" db="EMBL/GenBank/DDBJ databases">
        <authorList>
            <person name="Varghese N."/>
            <person name="Submissions S."/>
        </authorList>
    </citation>
    <scope>NUCLEOTIDE SEQUENCE [LARGE SCALE GENOMIC DNA]</scope>
    <source>
        <strain evidence="3">DSM 44498</strain>
    </source>
</reference>
<dbReference type="AlphaFoldDB" id="A0A1H4LF31"/>
<proteinExistence type="predicted"/>
<organism evidence="2 3">
    <name type="scientific">Rhodococcus koreensis</name>
    <dbReference type="NCBI Taxonomy" id="99653"/>
    <lineage>
        <taxon>Bacteria</taxon>
        <taxon>Bacillati</taxon>
        <taxon>Actinomycetota</taxon>
        <taxon>Actinomycetes</taxon>
        <taxon>Mycobacteriales</taxon>
        <taxon>Nocardiaceae</taxon>
        <taxon>Rhodococcus</taxon>
    </lineage>
</organism>
<dbReference type="OrthoDB" id="4472100at2"/>
<dbReference type="EMBL" id="FNSV01000005">
    <property type="protein sequence ID" value="SEB69156.1"/>
    <property type="molecule type" value="Genomic_DNA"/>
</dbReference>
<dbReference type="Proteomes" id="UP000183561">
    <property type="component" value="Unassembled WGS sequence"/>
</dbReference>
<keyword evidence="3" id="KW-1185">Reference proteome</keyword>
<accession>A0A1H4LF31</accession>
<protein>
    <submittedName>
        <fullName evidence="2">Uncharacterized protein</fullName>
    </submittedName>
</protein>
<dbReference type="RefSeq" id="WP_143051351.1">
    <property type="nucleotide sequence ID" value="NZ_FNSV01000005.1"/>
</dbReference>
<evidence type="ECO:0000313" key="2">
    <source>
        <dbReference type="EMBL" id="SEB69156.1"/>
    </source>
</evidence>
<feature type="region of interest" description="Disordered" evidence="1">
    <location>
        <begin position="16"/>
        <end position="36"/>
    </location>
</feature>